<dbReference type="HOGENOM" id="CLU_027389_2_3_7"/>
<organism evidence="1 2">
    <name type="scientific">Geotalea uraniireducens (strain Rf4)</name>
    <name type="common">Geobacter uraniireducens</name>
    <dbReference type="NCBI Taxonomy" id="351605"/>
    <lineage>
        <taxon>Bacteria</taxon>
        <taxon>Pseudomonadati</taxon>
        <taxon>Thermodesulfobacteriota</taxon>
        <taxon>Desulfuromonadia</taxon>
        <taxon>Geobacterales</taxon>
        <taxon>Geobacteraceae</taxon>
        <taxon>Geotalea</taxon>
    </lineage>
</organism>
<dbReference type="InterPro" id="IPR040442">
    <property type="entry name" value="Pyrv_kinase-like_dom_sf"/>
</dbReference>
<dbReference type="PANTHER" id="PTHR42905:SF16">
    <property type="entry name" value="CARBOXYPHOSPHONOENOLPYRUVATE PHOSPHONOMUTASE-LIKE PROTEIN (AFU_ORTHOLOGUE AFUA_5G07230)"/>
    <property type="match status" value="1"/>
</dbReference>
<sequence length="284" mass="30852">MLDKQKQKAEAFLRLHQGPGTLVLPNAWDVASTRIFEHASFQAIGTTSYAIAASLGYLDGECVPFAEMMEVIERIAKNTDLPVNADIEAGYGKEIDKVVETVERVIKAGVAGINLEDATGNPDQPFFDTGFQCEKLKAVREAAASVGIPLVINARTDTYQIRFSDPEAQFQETVKRSNSYRQAGADCIFIPGWLDGEMIARLVAAIDAPINIFASPVTPTVPELNKLGVSRLSIGPGAFRTALACTKKIAAELAEHGTYETLFSDTLTKADVDSLFKPRELLNK</sequence>
<dbReference type="RefSeq" id="WP_011939315.1">
    <property type="nucleotide sequence ID" value="NC_009483.1"/>
</dbReference>
<dbReference type="InterPro" id="IPR039556">
    <property type="entry name" value="ICL/PEPM"/>
</dbReference>
<dbReference type="KEGG" id="gur:Gura_2446"/>
<proteinExistence type="predicted"/>
<dbReference type="InterPro" id="IPR015813">
    <property type="entry name" value="Pyrv/PenolPyrv_kinase-like_dom"/>
</dbReference>
<reference evidence="1 2" key="1">
    <citation type="submission" date="2007-05" db="EMBL/GenBank/DDBJ databases">
        <title>Complete sequence of Geobacter uraniireducens Rf4.</title>
        <authorList>
            <consortium name="US DOE Joint Genome Institute"/>
            <person name="Copeland A."/>
            <person name="Lucas S."/>
            <person name="Lapidus A."/>
            <person name="Barry K."/>
            <person name="Detter J.C."/>
            <person name="Glavina del Rio T."/>
            <person name="Hammon N."/>
            <person name="Israni S."/>
            <person name="Dalin E."/>
            <person name="Tice H."/>
            <person name="Pitluck S."/>
            <person name="Chertkov O."/>
            <person name="Brettin T."/>
            <person name="Bruce D."/>
            <person name="Han C."/>
            <person name="Schmutz J."/>
            <person name="Larimer F."/>
            <person name="Land M."/>
            <person name="Hauser L."/>
            <person name="Kyrpides N."/>
            <person name="Mikhailova N."/>
            <person name="Shelobolina E."/>
            <person name="Aklujkar M."/>
            <person name="Lovley D."/>
            <person name="Richardson P."/>
        </authorList>
    </citation>
    <scope>NUCLEOTIDE SEQUENCE [LARGE SCALE GENOMIC DNA]</scope>
    <source>
        <strain evidence="1 2">Rf4</strain>
    </source>
</reference>
<name>A5G4A7_GEOUR</name>
<dbReference type="OrthoDB" id="9771433at2"/>
<evidence type="ECO:0000313" key="1">
    <source>
        <dbReference type="EMBL" id="ABQ26625.1"/>
    </source>
</evidence>
<dbReference type="GO" id="GO:0003824">
    <property type="term" value="F:catalytic activity"/>
    <property type="evidence" value="ECO:0007669"/>
    <property type="project" value="InterPro"/>
</dbReference>
<dbReference type="Gene3D" id="3.20.20.60">
    <property type="entry name" value="Phosphoenolpyruvate-binding domains"/>
    <property type="match status" value="1"/>
</dbReference>
<gene>
    <name evidence="1" type="ordered locus">Gura_2446</name>
</gene>
<dbReference type="SUPFAM" id="SSF51621">
    <property type="entry name" value="Phosphoenolpyruvate/pyruvate domain"/>
    <property type="match status" value="1"/>
</dbReference>
<dbReference type="Proteomes" id="UP000006695">
    <property type="component" value="Chromosome"/>
</dbReference>
<protein>
    <submittedName>
        <fullName evidence="1">PEP phosphonomutase and related enzymes-like protein</fullName>
    </submittedName>
</protein>
<dbReference type="Pfam" id="PF13714">
    <property type="entry name" value="PEP_mutase"/>
    <property type="match status" value="1"/>
</dbReference>
<accession>A5G4A7</accession>
<dbReference type="CDD" id="cd00377">
    <property type="entry name" value="ICL_PEPM"/>
    <property type="match status" value="1"/>
</dbReference>
<evidence type="ECO:0000313" key="2">
    <source>
        <dbReference type="Proteomes" id="UP000006695"/>
    </source>
</evidence>
<dbReference type="AlphaFoldDB" id="A5G4A7"/>
<dbReference type="STRING" id="351605.Gura_2446"/>
<keyword evidence="2" id="KW-1185">Reference proteome</keyword>
<dbReference type="PANTHER" id="PTHR42905">
    <property type="entry name" value="PHOSPHOENOLPYRUVATE CARBOXYLASE"/>
    <property type="match status" value="1"/>
</dbReference>
<dbReference type="EMBL" id="CP000698">
    <property type="protein sequence ID" value="ABQ26625.1"/>
    <property type="molecule type" value="Genomic_DNA"/>
</dbReference>